<keyword evidence="7 14" id="KW-0067">ATP-binding</keyword>
<proteinExistence type="inferred from homology"/>
<comment type="cofactor">
    <cofactor evidence="1">
        <name>Mn(2+)</name>
        <dbReference type="ChEBI" id="CHEBI:29035"/>
    </cofactor>
</comment>
<comment type="similarity">
    <text evidence="3 13">Belongs to the D-alanine--D-alanine ligase family.</text>
</comment>
<evidence type="ECO:0000256" key="14">
    <source>
        <dbReference type="PROSITE-ProRule" id="PRU00409"/>
    </source>
</evidence>
<gene>
    <name evidence="13" type="primary">ddl</name>
    <name evidence="16" type="ORF">ACFQ3U_10465</name>
</gene>
<comment type="catalytic activity">
    <reaction evidence="13">
        <text>2 D-alanine + ATP = D-alanyl-D-alanine + ADP + phosphate + H(+)</text>
        <dbReference type="Rhea" id="RHEA:11224"/>
        <dbReference type="ChEBI" id="CHEBI:15378"/>
        <dbReference type="ChEBI" id="CHEBI:30616"/>
        <dbReference type="ChEBI" id="CHEBI:43474"/>
        <dbReference type="ChEBI" id="CHEBI:57416"/>
        <dbReference type="ChEBI" id="CHEBI:57822"/>
        <dbReference type="ChEBI" id="CHEBI:456216"/>
        <dbReference type="EC" id="6.3.2.4"/>
    </reaction>
</comment>
<dbReference type="PIRSF" id="PIRSF039102">
    <property type="entry name" value="Ddl/VanB"/>
    <property type="match status" value="1"/>
</dbReference>
<keyword evidence="13" id="KW-0963">Cytoplasm</keyword>
<keyword evidence="8" id="KW-0460">Magnesium</keyword>
<dbReference type="EC" id="6.3.2.4" evidence="13"/>
<evidence type="ECO:0000256" key="1">
    <source>
        <dbReference type="ARBA" id="ARBA00001936"/>
    </source>
</evidence>
<dbReference type="RefSeq" id="WP_343961013.1">
    <property type="nucleotide sequence ID" value="NZ_BAAAKZ010000010.1"/>
</dbReference>
<dbReference type="PROSITE" id="PS00844">
    <property type="entry name" value="DALA_DALA_LIGASE_2"/>
    <property type="match status" value="1"/>
</dbReference>
<evidence type="ECO:0000256" key="10">
    <source>
        <dbReference type="ARBA" id="ARBA00022984"/>
    </source>
</evidence>
<dbReference type="NCBIfam" id="TIGR01205">
    <property type="entry name" value="D_ala_D_alaTIGR"/>
    <property type="match status" value="1"/>
</dbReference>
<dbReference type="GO" id="GO:0008716">
    <property type="term" value="F:D-alanine-D-alanine ligase activity"/>
    <property type="evidence" value="ECO:0007669"/>
    <property type="project" value="UniProtKB-EC"/>
</dbReference>
<comment type="caution">
    <text evidence="16">The sequence shown here is derived from an EMBL/GenBank/DDBJ whole genome shotgun (WGS) entry which is preliminary data.</text>
</comment>
<name>A0ABW3TQ26_9MICO</name>
<evidence type="ECO:0000256" key="6">
    <source>
        <dbReference type="ARBA" id="ARBA00022741"/>
    </source>
</evidence>
<comment type="subcellular location">
    <subcellularLocation>
        <location evidence="13">Cytoplasm</location>
    </subcellularLocation>
</comment>
<dbReference type="Gene3D" id="3.30.1490.20">
    <property type="entry name" value="ATP-grasp fold, A domain"/>
    <property type="match status" value="1"/>
</dbReference>
<dbReference type="InterPro" id="IPR016185">
    <property type="entry name" value="PreATP-grasp_dom_sf"/>
</dbReference>
<keyword evidence="9 13" id="KW-0133">Cell shape</keyword>
<dbReference type="Pfam" id="PF07478">
    <property type="entry name" value="Dala_Dala_lig_C"/>
    <property type="match status" value="1"/>
</dbReference>
<keyword evidence="11" id="KW-0464">Manganese</keyword>
<keyword evidence="10 13" id="KW-0573">Peptidoglycan synthesis</keyword>
<reference evidence="17" key="1">
    <citation type="journal article" date="2019" name="Int. J. Syst. Evol. Microbiol.">
        <title>The Global Catalogue of Microorganisms (GCM) 10K type strain sequencing project: providing services to taxonomists for standard genome sequencing and annotation.</title>
        <authorList>
            <consortium name="The Broad Institute Genomics Platform"/>
            <consortium name="The Broad Institute Genome Sequencing Center for Infectious Disease"/>
            <person name="Wu L."/>
            <person name="Ma J."/>
        </authorList>
    </citation>
    <scope>NUCLEOTIDE SEQUENCE [LARGE SCALE GENOMIC DNA]</scope>
    <source>
        <strain evidence="17">CCUG 50213</strain>
    </source>
</reference>
<evidence type="ECO:0000313" key="16">
    <source>
        <dbReference type="EMBL" id="MFD1202314.1"/>
    </source>
</evidence>
<comment type="cofactor">
    <cofactor evidence="2">
        <name>Mg(2+)</name>
        <dbReference type="ChEBI" id="CHEBI:18420"/>
    </cofactor>
</comment>
<dbReference type="EMBL" id="JBHTLY010000004">
    <property type="protein sequence ID" value="MFD1202314.1"/>
    <property type="molecule type" value="Genomic_DNA"/>
</dbReference>
<evidence type="ECO:0000256" key="7">
    <source>
        <dbReference type="ARBA" id="ARBA00022840"/>
    </source>
</evidence>
<evidence type="ECO:0000256" key="11">
    <source>
        <dbReference type="ARBA" id="ARBA00023211"/>
    </source>
</evidence>
<dbReference type="PANTHER" id="PTHR23132">
    <property type="entry name" value="D-ALANINE--D-ALANINE LIGASE"/>
    <property type="match status" value="1"/>
</dbReference>
<evidence type="ECO:0000256" key="2">
    <source>
        <dbReference type="ARBA" id="ARBA00001946"/>
    </source>
</evidence>
<keyword evidence="4 13" id="KW-0436">Ligase</keyword>
<sequence>MNQRTQVLVVGGGQNAEHDVSLGSAAAVRAALRDGGYEVTGLTVGRDGSWQTVAGEPLGHGDAIRAMRASDVVFPALHGELAEDGTFAGLLETIGVAYVGSGVRAGALAMDKWASKLIADRLGIATAAGALIDGANEYGDPADVPLPVVVKPVASGSSYGAARVDRRADLAPAIAAAKQYDDRVLVEEYITGREIDVAVLRRASGELYIAPPLEIVKDTQQLFDTALKYDATPNFSVPAAVTGAVGERLRVAARAIYEALGCAGVARVDFFVRGDEVVFNEINTMPGMTEHSQVPRMFAVDGVSFAELASMLVDAARAGRTRAS</sequence>
<evidence type="ECO:0000256" key="13">
    <source>
        <dbReference type="HAMAP-Rule" id="MF_00047"/>
    </source>
</evidence>
<feature type="domain" description="ATP-grasp" evidence="15">
    <location>
        <begin position="116"/>
        <end position="314"/>
    </location>
</feature>
<evidence type="ECO:0000256" key="4">
    <source>
        <dbReference type="ARBA" id="ARBA00022598"/>
    </source>
</evidence>
<evidence type="ECO:0000256" key="9">
    <source>
        <dbReference type="ARBA" id="ARBA00022960"/>
    </source>
</evidence>
<keyword evidence="17" id="KW-1185">Reference proteome</keyword>
<dbReference type="InterPro" id="IPR000291">
    <property type="entry name" value="D-Ala_lig_Van_CS"/>
</dbReference>
<dbReference type="PROSITE" id="PS50975">
    <property type="entry name" value="ATP_GRASP"/>
    <property type="match status" value="1"/>
</dbReference>
<dbReference type="Proteomes" id="UP001597181">
    <property type="component" value="Unassembled WGS sequence"/>
</dbReference>
<dbReference type="PANTHER" id="PTHR23132:SF25">
    <property type="entry name" value="D-ALANINE--D-ALANINE LIGASE A"/>
    <property type="match status" value="1"/>
</dbReference>
<keyword evidence="6 14" id="KW-0547">Nucleotide-binding</keyword>
<dbReference type="SUPFAM" id="SSF52440">
    <property type="entry name" value="PreATP-grasp domain"/>
    <property type="match status" value="1"/>
</dbReference>
<keyword evidence="5" id="KW-0479">Metal-binding</keyword>
<dbReference type="Gene3D" id="3.30.470.20">
    <property type="entry name" value="ATP-grasp fold, B domain"/>
    <property type="match status" value="1"/>
</dbReference>
<keyword evidence="12 13" id="KW-0961">Cell wall biogenesis/degradation</keyword>
<dbReference type="Pfam" id="PF01820">
    <property type="entry name" value="Dala_Dala_lig_N"/>
    <property type="match status" value="1"/>
</dbReference>
<evidence type="ECO:0000256" key="5">
    <source>
        <dbReference type="ARBA" id="ARBA00022723"/>
    </source>
</evidence>
<dbReference type="Gene3D" id="3.40.50.20">
    <property type="match status" value="1"/>
</dbReference>
<dbReference type="SUPFAM" id="SSF56059">
    <property type="entry name" value="Glutathione synthetase ATP-binding domain-like"/>
    <property type="match status" value="1"/>
</dbReference>
<evidence type="ECO:0000256" key="12">
    <source>
        <dbReference type="ARBA" id="ARBA00023316"/>
    </source>
</evidence>
<evidence type="ECO:0000259" key="15">
    <source>
        <dbReference type="PROSITE" id="PS50975"/>
    </source>
</evidence>
<dbReference type="InterPro" id="IPR011761">
    <property type="entry name" value="ATP-grasp"/>
</dbReference>
<comment type="pathway">
    <text evidence="13">Cell wall biogenesis; peptidoglycan biosynthesis.</text>
</comment>
<dbReference type="InterPro" id="IPR013815">
    <property type="entry name" value="ATP_grasp_subdomain_1"/>
</dbReference>
<dbReference type="HAMAP" id="MF_00047">
    <property type="entry name" value="Dala_Dala_lig"/>
    <property type="match status" value="1"/>
</dbReference>
<comment type="function">
    <text evidence="13">Cell wall formation.</text>
</comment>
<dbReference type="InterPro" id="IPR011095">
    <property type="entry name" value="Dala_Dala_lig_C"/>
</dbReference>
<accession>A0ABW3TQ26</accession>
<organism evidence="16 17">
    <name type="scientific">Leucobacter albus</name>
    <dbReference type="NCBI Taxonomy" id="272210"/>
    <lineage>
        <taxon>Bacteria</taxon>
        <taxon>Bacillati</taxon>
        <taxon>Actinomycetota</taxon>
        <taxon>Actinomycetes</taxon>
        <taxon>Micrococcales</taxon>
        <taxon>Microbacteriaceae</taxon>
        <taxon>Leucobacter</taxon>
    </lineage>
</organism>
<evidence type="ECO:0000256" key="8">
    <source>
        <dbReference type="ARBA" id="ARBA00022842"/>
    </source>
</evidence>
<evidence type="ECO:0000256" key="3">
    <source>
        <dbReference type="ARBA" id="ARBA00010871"/>
    </source>
</evidence>
<dbReference type="InterPro" id="IPR011127">
    <property type="entry name" value="Dala_Dala_lig_N"/>
</dbReference>
<evidence type="ECO:0000313" key="17">
    <source>
        <dbReference type="Proteomes" id="UP001597181"/>
    </source>
</evidence>
<protein>
    <recommendedName>
        <fullName evidence="13">D-alanine--D-alanine ligase</fullName>
        <ecNumber evidence="13">6.3.2.4</ecNumber>
    </recommendedName>
    <alternativeName>
        <fullName evidence="13">D-Ala-D-Ala ligase</fullName>
    </alternativeName>
    <alternativeName>
        <fullName evidence="13">D-alanylalanine synthetase</fullName>
    </alternativeName>
</protein>
<dbReference type="InterPro" id="IPR005905">
    <property type="entry name" value="D_ala_D_ala"/>
</dbReference>